<reference evidence="2 3" key="1">
    <citation type="submission" date="2018-06" db="EMBL/GenBank/DDBJ databases">
        <title>Genomic Encyclopedia of Archaeal and Bacterial Type Strains, Phase II (KMG-II): from individual species to whole genera.</title>
        <authorList>
            <person name="Goeker M."/>
        </authorList>
    </citation>
    <scope>NUCLEOTIDE SEQUENCE [LARGE SCALE GENOMIC DNA]</scope>
    <source>
        <strain evidence="2 3">T4</strain>
    </source>
</reference>
<dbReference type="EMBL" id="QKTX01000019">
    <property type="protein sequence ID" value="PZV77658.1"/>
    <property type="molecule type" value="Genomic_DNA"/>
</dbReference>
<dbReference type="AlphaFoldDB" id="A0A326RVV9"/>
<keyword evidence="3" id="KW-1185">Reference proteome</keyword>
<keyword evidence="1" id="KW-0472">Membrane</keyword>
<name>A0A326RVV9_9BACT</name>
<feature type="transmembrane region" description="Helical" evidence="1">
    <location>
        <begin position="24"/>
        <end position="48"/>
    </location>
</feature>
<evidence type="ECO:0000313" key="2">
    <source>
        <dbReference type="EMBL" id="PZV77658.1"/>
    </source>
</evidence>
<protein>
    <submittedName>
        <fullName evidence="2">Uncharacterized protein</fullName>
    </submittedName>
</protein>
<keyword evidence="1" id="KW-1133">Transmembrane helix</keyword>
<accession>A0A326RVV9</accession>
<gene>
    <name evidence="2" type="ORF">CLV31_11971</name>
</gene>
<sequence length="157" mass="18706">MVHCYVLEQFTWLNSIFLKPLKNILIMFNFVFIIFLTVFSLLSTIYLYKENYKKNVFDSNTFKIEGDKSEVFQRIKESSRLHGWILIESSNDDYLRYKIPFSMFFWGGIVKVFLISKINQIEINFQKRPIFIKSKIQDSILEKHVAEVLEDISIGKI</sequence>
<evidence type="ECO:0000256" key="1">
    <source>
        <dbReference type="SAM" id="Phobius"/>
    </source>
</evidence>
<dbReference type="Proteomes" id="UP000248917">
    <property type="component" value="Unassembled WGS sequence"/>
</dbReference>
<keyword evidence="1" id="KW-0812">Transmembrane</keyword>
<comment type="caution">
    <text evidence="2">The sequence shown here is derived from an EMBL/GenBank/DDBJ whole genome shotgun (WGS) entry which is preliminary data.</text>
</comment>
<organism evidence="2 3">
    <name type="scientific">Algoriphagus aquaeductus</name>
    <dbReference type="NCBI Taxonomy" id="475299"/>
    <lineage>
        <taxon>Bacteria</taxon>
        <taxon>Pseudomonadati</taxon>
        <taxon>Bacteroidota</taxon>
        <taxon>Cytophagia</taxon>
        <taxon>Cytophagales</taxon>
        <taxon>Cyclobacteriaceae</taxon>
        <taxon>Algoriphagus</taxon>
    </lineage>
</organism>
<proteinExistence type="predicted"/>
<evidence type="ECO:0000313" key="3">
    <source>
        <dbReference type="Proteomes" id="UP000248917"/>
    </source>
</evidence>